<dbReference type="EMBL" id="CP046244">
    <property type="protein sequence ID" value="QGP91736.1"/>
    <property type="molecule type" value="Genomic_DNA"/>
</dbReference>
<keyword evidence="5" id="KW-0472">Membrane</keyword>
<dbReference type="Gene3D" id="3.40.50.1000">
    <property type="entry name" value="HAD superfamily/HAD-like"/>
    <property type="match status" value="1"/>
</dbReference>
<dbReference type="SUPFAM" id="SSF81660">
    <property type="entry name" value="Metal cation-transporting ATPase, ATP-binding domain N"/>
    <property type="match status" value="1"/>
</dbReference>
<keyword evidence="2" id="KW-0812">Transmembrane</keyword>
<evidence type="ECO:0000313" key="6">
    <source>
        <dbReference type="EMBL" id="QGP91736.1"/>
    </source>
</evidence>
<keyword evidence="3" id="KW-0479">Metal-binding</keyword>
<name>A0A6I5ZPL5_9FIRM</name>
<proteinExistence type="predicted"/>
<dbReference type="InterPro" id="IPR023214">
    <property type="entry name" value="HAD_sf"/>
</dbReference>
<evidence type="ECO:0000256" key="4">
    <source>
        <dbReference type="ARBA" id="ARBA00022989"/>
    </source>
</evidence>
<reference evidence="6 7" key="1">
    <citation type="submission" date="2019-11" db="EMBL/GenBank/DDBJ databases">
        <title>Genome sequence of Moorella glycerini DSM11254.</title>
        <authorList>
            <person name="Poehlein A."/>
            <person name="Boeer T."/>
            <person name="Daniel R."/>
        </authorList>
    </citation>
    <scope>NUCLEOTIDE SEQUENCE [LARGE SCALE GENOMIC DNA]</scope>
    <source>
        <strain evidence="6 7">DSM 11254</strain>
    </source>
</reference>
<evidence type="ECO:0000313" key="7">
    <source>
        <dbReference type="Proteomes" id="UP000425916"/>
    </source>
</evidence>
<dbReference type="RefSeq" id="WP_156272410.1">
    <property type="nucleotide sequence ID" value="NZ_CP046244.1"/>
</dbReference>
<keyword evidence="7" id="KW-1185">Reference proteome</keyword>
<dbReference type="GO" id="GO:0016020">
    <property type="term" value="C:membrane"/>
    <property type="evidence" value="ECO:0007669"/>
    <property type="project" value="UniProtKB-SubCell"/>
</dbReference>
<comment type="subcellular location">
    <subcellularLocation>
        <location evidence="1">Membrane</location>
    </subcellularLocation>
</comment>
<organism evidence="6 7">
    <name type="scientific">Neomoorella glycerini</name>
    <dbReference type="NCBI Taxonomy" id="55779"/>
    <lineage>
        <taxon>Bacteria</taxon>
        <taxon>Bacillati</taxon>
        <taxon>Bacillota</taxon>
        <taxon>Clostridia</taxon>
        <taxon>Neomoorellales</taxon>
        <taxon>Neomoorellaceae</taxon>
        <taxon>Neomoorella</taxon>
    </lineage>
</organism>
<dbReference type="OrthoDB" id="9813266at2"/>
<keyword evidence="4" id="KW-1133">Transmembrane helix</keyword>
<dbReference type="InterPro" id="IPR018303">
    <property type="entry name" value="ATPase_P-typ_P_site"/>
</dbReference>
<gene>
    <name evidence="6" type="primary">copA_2</name>
    <name evidence="6" type="ORF">MGLY_10780</name>
</gene>
<dbReference type="PANTHER" id="PTHR46594:SF4">
    <property type="entry name" value="P-TYPE CATION-TRANSPORTING ATPASE"/>
    <property type="match status" value="1"/>
</dbReference>
<evidence type="ECO:0000256" key="5">
    <source>
        <dbReference type="ARBA" id="ARBA00023136"/>
    </source>
</evidence>
<protein>
    <submittedName>
        <fullName evidence="6">Copper-exporting P-type ATPase</fullName>
    </submittedName>
</protein>
<sequence length="142" mass="15327">MAGIGNAARRGVLIKGGEHLEKAGKIQVVVLDKTGTLTRGRPQVTGCWVNRGTETDMLLKAAAVERLSEHPLAKPVVERAAEKRRIPEATNFQVLPGHGVMATVAGKRIYVGNRKLMREQGIAIDAGTEERMAAEERPAAPR</sequence>
<dbReference type="AlphaFoldDB" id="A0A6I5ZPL5"/>
<dbReference type="InterPro" id="IPR023299">
    <property type="entry name" value="ATPase_P-typ_cyto_dom_N"/>
</dbReference>
<dbReference type="Pfam" id="PF00702">
    <property type="entry name" value="Hydrolase"/>
    <property type="match status" value="1"/>
</dbReference>
<accession>A0A6I5ZPL5</accession>
<dbReference type="GO" id="GO:0046872">
    <property type="term" value="F:metal ion binding"/>
    <property type="evidence" value="ECO:0007669"/>
    <property type="project" value="UniProtKB-KW"/>
</dbReference>
<evidence type="ECO:0000256" key="3">
    <source>
        <dbReference type="ARBA" id="ARBA00022723"/>
    </source>
</evidence>
<dbReference type="Proteomes" id="UP000425916">
    <property type="component" value="Chromosome"/>
</dbReference>
<evidence type="ECO:0000256" key="2">
    <source>
        <dbReference type="ARBA" id="ARBA00022692"/>
    </source>
</evidence>
<evidence type="ECO:0000256" key="1">
    <source>
        <dbReference type="ARBA" id="ARBA00004370"/>
    </source>
</evidence>
<dbReference type="PROSITE" id="PS00154">
    <property type="entry name" value="ATPASE_E1_E2"/>
    <property type="match status" value="1"/>
</dbReference>
<dbReference type="GO" id="GO:0000166">
    <property type="term" value="F:nucleotide binding"/>
    <property type="evidence" value="ECO:0007669"/>
    <property type="project" value="InterPro"/>
</dbReference>
<dbReference type="Gene3D" id="3.40.1110.10">
    <property type="entry name" value="Calcium-transporting ATPase, cytoplasmic domain N"/>
    <property type="match status" value="1"/>
</dbReference>
<dbReference type="PANTHER" id="PTHR46594">
    <property type="entry name" value="P-TYPE CATION-TRANSPORTING ATPASE"/>
    <property type="match status" value="1"/>
</dbReference>